<protein>
    <recommendedName>
        <fullName evidence="2">HD domain-containing protein</fullName>
    </recommendedName>
</protein>
<evidence type="ECO:0008006" key="2">
    <source>
        <dbReference type="Google" id="ProtNLM"/>
    </source>
</evidence>
<reference evidence="1" key="1">
    <citation type="submission" date="2018-05" db="EMBL/GenBank/DDBJ databases">
        <authorList>
            <person name="Lanie J.A."/>
            <person name="Ng W.-L."/>
            <person name="Kazmierczak K.M."/>
            <person name="Andrzejewski T.M."/>
            <person name="Davidsen T.M."/>
            <person name="Wayne K.J."/>
            <person name="Tettelin H."/>
            <person name="Glass J.I."/>
            <person name="Rusch D."/>
            <person name="Podicherti R."/>
            <person name="Tsui H.-C.T."/>
            <person name="Winkler M.E."/>
        </authorList>
    </citation>
    <scope>NUCLEOTIDE SEQUENCE</scope>
</reference>
<dbReference type="PANTHER" id="PTHR21262:SF31">
    <property type="entry name" value="GTP PYROPHOSPHOKINASE"/>
    <property type="match status" value="1"/>
</dbReference>
<sequence length="110" mass="12361">MVITNLDNQYKNFKKIAKSYLNSEQWDIVEKAYNFANNAHGNQTRLTGDKFITHPLETAKYLAELHLDYNTLAAGLLHDVIEDCDVSLADLADLFGEEISSLVQGVTKLT</sequence>
<proteinExistence type="predicted"/>
<dbReference type="Gene3D" id="1.10.3210.10">
    <property type="entry name" value="Hypothetical protein af1432"/>
    <property type="match status" value="1"/>
</dbReference>
<organism evidence="1">
    <name type="scientific">marine metagenome</name>
    <dbReference type="NCBI Taxonomy" id="408172"/>
    <lineage>
        <taxon>unclassified sequences</taxon>
        <taxon>metagenomes</taxon>
        <taxon>ecological metagenomes</taxon>
    </lineage>
</organism>
<name>A0A382WV00_9ZZZZ</name>
<evidence type="ECO:0000313" key="1">
    <source>
        <dbReference type="EMBL" id="SVD62652.1"/>
    </source>
</evidence>
<dbReference type="SUPFAM" id="SSF109604">
    <property type="entry name" value="HD-domain/PDEase-like"/>
    <property type="match status" value="1"/>
</dbReference>
<dbReference type="EMBL" id="UINC01162735">
    <property type="protein sequence ID" value="SVD62652.1"/>
    <property type="molecule type" value="Genomic_DNA"/>
</dbReference>
<dbReference type="AlphaFoldDB" id="A0A382WV00"/>
<dbReference type="GO" id="GO:0005886">
    <property type="term" value="C:plasma membrane"/>
    <property type="evidence" value="ECO:0007669"/>
    <property type="project" value="TreeGrafter"/>
</dbReference>
<dbReference type="PANTHER" id="PTHR21262">
    <property type="entry name" value="GUANOSINE-3',5'-BIS DIPHOSPHATE 3'-PYROPHOSPHOHYDROLASE"/>
    <property type="match status" value="1"/>
</dbReference>
<dbReference type="Pfam" id="PF13328">
    <property type="entry name" value="HD_4"/>
    <property type="match status" value="1"/>
</dbReference>
<accession>A0A382WV00</accession>
<feature type="non-terminal residue" evidence="1">
    <location>
        <position position="110"/>
    </location>
</feature>
<gene>
    <name evidence="1" type="ORF">METZ01_LOCUS415506</name>
</gene>